<proteinExistence type="predicted"/>
<sequence>MRPPGKARPHAQGVAPLIVVPRLSIAKQLQRYCAGRVFGAGIGLMIGQLVQIKGLLRVVRGLNSDIDRPSIDQCWIITILLPAIAAVSA</sequence>
<reference evidence="2" key="1">
    <citation type="submission" date="2016-10" db="EMBL/GenBank/DDBJ databases">
        <authorList>
            <person name="Varghese N."/>
            <person name="Submissions S."/>
        </authorList>
    </citation>
    <scope>NUCLEOTIDE SEQUENCE [LARGE SCALE GENOMIC DNA]</scope>
    <source>
        <strain evidence="2">DSM 26921</strain>
    </source>
</reference>
<dbReference type="EMBL" id="FOYO01000001">
    <property type="protein sequence ID" value="SFR57332.1"/>
    <property type="molecule type" value="Genomic_DNA"/>
</dbReference>
<evidence type="ECO:0000313" key="2">
    <source>
        <dbReference type="Proteomes" id="UP000199658"/>
    </source>
</evidence>
<name>A0A1I6HS91_9RHOB</name>
<protein>
    <submittedName>
        <fullName evidence="1">Uncharacterized protein</fullName>
    </submittedName>
</protein>
<accession>A0A1I6HS91</accession>
<dbReference type="AlphaFoldDB" id="A0A1I6HS91"/>
<dbReference type="STRING" id="670154.SAMN04488002_3348"/>
<evidence type="ECO:0000313" key="1">
    <source>
        <dbReference type="EMBL" id="SFR57332.1"/>
    </source>
</evidence>
<keyword evidence="2" id="KW-1185">Reference proteome</keyword>
<organism evidence="1 2">
    <name type="scientific">Litoreibacter janthinus</name>
    <dbReference type="NCBI Taxonomy" id="670154"/>
    <lineage>
        <taxon>Bacteria</taxon>
        <taxon>Pseudomonadati</taxon>
        <taxon>Pseudomonadota</taxon>
        <taxon>Alphaproteobacteria</taxon>
        <taxon>Rhodobacterales</taxon>
        <taxon>Roseobacteraceae</taxon>
        <taxon>Litoreibacter</taxon>
    </lineage>
</organism>
<dbReference type="Proteomes" id="UP000199658">
    <property type="component" value="Unassembled WGS sequence"/>
</dbReference>
<gene>
    <name evidence="1" type="ORF">SAMN04488002_3348</name>
</gene>